<sequence length="411" mass="43954">MSCCDRGQLRSVDVMLEELLSKAKPAKESINIAVADALGRVLAEDVVSSINVPPYDNSAVDGYAVIADNCQGGEPTSLKISQRIPAGSVPHPLQTGTAARIFTGATIPPNATAVVMQEDCTEQDGTVTLPTNINLNQNIRPQGQDIKSNQVILKRGHRIRAQDMGLMASIGIANINIYRPLKVAILSTGDELVEPGEVAKEGQIYNSNRYTLKGLLDGFGFEIVDVGIVEDTLNATLTALNEAAEAADIIITSGGVSVGEEDHIKAAITKLGELDLWKLAIKPGKPFAYGQVGNTPILGLPGNPGAVFVTFCILARPFLLKSQGAERIEAHSFKLPIGFSLKKPGKRREYLRTRLSYNQGSASIENHPNQSSGVLSSASWADGFAVIPEHTTPQQGELVEFWPFSELFGNG</sequence>
<dbReference type="InterPro" id="IPR001453">
    <property type="entry name" value="MoaB/Mog_dom"/>
</dbReference>
<dbReference type="RefSeq" id="WP_251810148.1">
    <property type="nucleotide sequence ID" value="NZ_CP101527.1"/>
</dbReference>
<dbReference type="NCBIfam" id="TIGR00177">
    <property type="entry name" value="molyb_syn"/>
    <property type="match status" value="1"/>
</dbReference>
<dbReference type="Gene3D" id="2.40.340.10">
    <property type="entry name" value="MoeA, C-terminal, domain IV"/>
    <property type="match status" value="1"/>
</dbReference>
<evidence type="ECO:0000256" key="9">
    <source>
        <dbReference type="ARBA" id="ARBA00023150"/>
    </source>
</evidence>
<comment type="pathway">
    <text evidence="3 11">Cofactor biosynthesis; molybdopterin biosynthesis.</text>
</comment>
<dbReference type="GO" id="GO:0005829">
    <property type="term" value="C:cytosol"/>
    <property type="evidence" value="ECO:0007669"/>
    <property type="project" value="TreeGrafter"/>
</dbReference>
<evidence type="ECO:0000256" key="1">
    <source>
        <dbReference type="ARBA" id="ARBA00001946"/>
    </source>
</evidence>
<evidence type="ECO:0000256" key="10">
    <source>
        <dbReference type="ARBA" id="ARBA00047317"/>
    </source>
</evidence>
<comment type="catalytic activity">
    <reaction evidence="10">
        <text>adenylyl-molybdopterin + molybdate = Mo-molybdopterin + AMP + H(+)</text>
        <dbReference type="Rhea" id="RHEA:35047"/>
        <dbReference type="ChEBI" id="CHEBI:15378"/>
        <dbReference type="ChEBI" id="CHEBI:36264"/>
        <dbReference type="ChEBI" id="CHEBI:62727"/>
        <dbReference type="ChEBI" id="CHEBI:71302"/>
        <dbReference type="ChEBI" id="CHEBI:456215"/>
        <dbReference type="EC" id="2.10.1.1"/>
    </reaction>
</comment>
<evidence type="ECO:0000256" key="6">
    <source>
        <dbReference type="ARBA" id="ARBA00022679"/>
    </source>
</evidence>
<keyword evidence="14" id="KW-1185">Reference proteome</keyword>
<dbReference type="SUPFAM" id="SSF63882">
    <property type="entry name" value="MoeA N-terminal region -like"/>
    <property type="match status" value="1"/>
</dbReference>
<dbReference type="InterPro" id="IPR038987">
    <property type="entry name" value="MoeA-like"/>
</dbReference>
<dbReference type="InterPro" id="IPR005110">
    <property type="entry name" value="MoeA_linker/N"/>
</dbReference>
<evidence type="ECO:0000256" key="4">
    <source>
        <dbReference type="ARBA" id="ARBA00010763"/>
    </source>
</evidence>
<dbReference type="Pfam" id="PF03453">
    <property type="entry name" value="MoeA_N"/>
    <property type="match status" value="1"/>
</dbReference>
<dbReference type="Pfam" id="PF00994">
    <property type="entry name" value="MoCF_biosynth"/>
    <property type="match status" value="1"/>
</dbReference>
<dbReference type="InterPro" id="IPR036688">
    <property type="entry name" value="MoeA_C_domain_IV_sf"/>
</dbReference>
<keyword evidence="6 11" id="KW-0808">Transferase</keyword>
<gene>
    <name evidence="13" type="ORF">NNL22_17130</name>
</gene>
<evidence type="ECO:0000313" key="14">
    <source>
        <dbReference type="Proteomes" id="UP001164472"/>
    </source>
</evidence>
<dbReference type="CDD" id="cd00887">
    <property type="entry name" value="MoeA"/>
    <property type="match status" value="1"/>
</dbReference>
<dbReference type="PANTHER" id="PTHR10192:SF5">
    <property type="entry name" value="GEPHYRIN"/>
    <property type="match status" value="1"/>
</dbReference>
<dbReference type="GO" id="GO:0006777">
    <property type="term" value="P:Mo-molybdopterin cofactor biosynthetic process"/>
    <property type="evidence" value="ECO:0007669"/>
    <property type="project" value="UniProtKB-UniRule"/>
</dbReference>
<reference evidence="13" key="1">
    <citation type="submission" date="2022-07" db="EMBL/GenBank/DDBJ databases">
        <title>Alkalimarinus sp. nov., isolated from gut of a Alitta virens.</title>
        <authorList>
            <person name="Yang A.I."/>
            <person name="Shin N.-R."/>
        </authorList>
    </citation>
    <scope>NUCLEOTIDE SEQUENCE</scope>
    <source>
        <strain evidence="13">FA028</strain>
    </source>
</reference>
<proteinExistence type="inferred from homology"/>
<keyword evidence="5 11" id="KW-0500">Molybdenum</keyword>
<dbReference type="Gene3D" id="3.90.105.10">
    <property type="entry name" value="Molybdopterin biosynthesis moea protein, domain 2"/>
    <property type="match status" value="1"/>
</dbReference>
<dbReference type="FunFam" id="3.40.980.10:FF:000004">
    <property type="entry name" value="Molybdopterin molybdenumtransferase"/>
    <property type="match status" value="1"/>
</dbReference>
<keyword evidence="7 11" id="KW-0479">Metal-binding</keyword>
<evidence type="ECO:0000313" key="13">
    <source>
        <dbReference type="EMBL" id="UZW74721.1"/>
    </source>
</evidence>
<comment type="cofactor">
    <cofactor evidence="1 11">
        <name>Mg(2+)</name>
        <dbReference type="ChEBI" id="CHEBI:18420"/>
    </cofactor>
</comment>
<dbReference type="SMART" id="SM00852">
    <property type="entry name" value="MoCF_biosynth"/>
    <property type="match status" value="1"/>
</dbReference>
<evidence type="ECO:0000256" key="3">
    <source>
        <dbReference type="ARBA" id="ARBA00005046"/>
    </source>
</evidence>
<evidence type="ECO:0000259" key="12">
    <source>
        <dbReference type="SMART" id="SM00852"/>
    </source>
</evidence>
<dbReference type="SUPFAM" id="SSF53218">
    <property type="entry name" value="Molybdenum cofactor biosynthesis proteins"/>
    <property type="match status" value="1"/>
</dbReference>
<dbReference type="Gene3D" id="3.40.980.10">
    <property type="entry name" value="MoaB/Mog-like domain"/>
    <property type="match status" value="1"/>
</dbReference>
<protein>
    <recommendedName>
        <fullName evidence="11">Molybdopterin molybdenumtransferase</fullName>
        <ecNumber evidence="11">2.10.1.1</ecNumber>
    </recommendedName>
</protein>
<dbReference type="KEGG" id="asem:NNL22_17130"/>
<dbReference type="GO" id="GO:0046872">
    <property type="term" value="F:metal ion binding"/>
    <property type="evidence" value="ECO:0007669"/>
    <property type="project" value="UniProtKB-UniRule"/>
</dbReference>
<dbReference type="NCBIfam" id="NF045515">
    <property type="entry name" value="Glp_gephyrin"/>
    <property type="match status" value="1"/>
</dbReference>
<dbReference type="Proteomes" id="UP001164472">
    <property type="component" value="Chromosome"/>
</dbReference>
<evidence type="ECO:0000256" key="8">
    <source>
        <dbReference type="ARBA" id="ARBA00022842"/>
    </source>
</evidence>
<evidence type="ECO:0000256" key="5">
    <source>
        <dbReference type="ARBA" id="ARBA00022505"/>
    </source>
</evidence>
<dbReference type="InterPro" id="IPR005111">
    <property type="entry name" value="MoeA_C_domain_IV"/>
</dbReference>
<dbReference type="EC" id="2.10.1.1" evidence="11"/>
<feature type="domain" description="MoaB/Mog" evidence="12">
    <location>
        <begin position="184"/>
        <end position="321"/>
    </location>
</feature>
<dbReference type="InterPro" id="IPR036425">
    <property type="entry name" value="MoaB/Mog-like_dom_sf"/>
</dbReference>
<dbReference type="InterPro" id="IPR036135">
    <property type="entry name" value="MoeA_linker/N_sf"/>
</dbReference>
<dbReference type="GO" id="GO:0061599">
    <property type="term" value="F:molybdopterin molybdotransferase activity"/>
    <property type="evidence" value="ECO:0007669"/>
    <property type="project" value="UniProtKB-UniRule"/>
</dbReference>
<accession>A0A9E8KJ73</accession>
<keyword evidence="9 11" id="KW-0501">Molybdenum cofactor biosynthesis</keyword>
<organism evidence="13 14">
    <name type="scientific">Alkalimarinus sediminis</name>
    <dbReference type="NCBI Taxonomy" id="1632866"/>
    <lineage>
        <taxon>Bacteria</taxon>
        <taxon>Pseudomonadati</taxon>
        <taxon>Pseudomonadota</taxon>
        <taxon>Gammaproteobacteria</taxon>
        <taxon>Alteromonadales</taxon>
        <taxon>Alteromonadaceae</taxon>
        <taxon>Alkalimarinus</taxon>
    </lineage>
</organism>
<dbReference type="EMBL" id="CP101527">
    <property type="protein sequence ID" value="UZW74721.1"/>
    <property type="molecule type" value="Genomic_DNA"/>
</dbReference>
<comment type="similarity">
    <text evidence="4 11">Belongs to the MoeA family.</text>
</comment>
<evidence type="ECO:0000256" key="2">
    <source>
        <dbReference type="ARBA" id="ARBA00002901"/>
    </source>
</evidence>
<evidence type="ECO:0000256" key="7">
    <source>
        <dbReference type="ARBA" id="ARBA00022723"/>
    </source>
</evidence>
<comment type="function">
    <text evidence="2 11">Catalyzes the insertion of molybdate into adenylated molybdopterin with the concomitant release of AMP.</text>
</comment>
<dbReference type="PANTHER" id="PTHR10192">
    <property type="entry name" value="MOLYBDOPTERIN BIOSYNTHESIS PROTEIN"/>
    <property type="match status" value="1"/>
</dbReference>
<name>A0A9E8KJ73_9ALTE</name>
<dbReference type="SUPFAM" id="SSF63867">
    <property type="entry name" value="MoeA C-terminal domain-like"/>
    <property type="match status" value="1"/>
</dbReference>
<dbReference type="Gene3D" id="2.170.190.11">
    <property type="entry name" value="Molybdopterin biosynthesis moea protein, domain 3"/>
    <property type="match status" value="1"/>
</dbReference>
<evidence type="ECO:0000256" key="11">
    <source>
        <dbReference type="RuleBase" id="RU365090"/>
    </source>
</evidence>
<dbReference type="Pfam" id="PF03454">
    <property type="entry name" value="MoeA_C"/>
    <property type="match status" value="1"/>
</dbReference>
<dbReference type="AlphaFoldDB" id="A0A9E8KJ73"/>
<keyword evidence="8 11" id="KW-0460">Magnesium</keyword>